<dbReference type="EMBL" id="BASM01000013">
    <property type="protein sequence ID" value="GAD25906.1"/>
    <property type="molecule type" value="Genomic_DNA"/>
</dbReference>
<reference evidence="1 2" key="1">
    <citation type="submission" date="2013-08" db="EMBL/GenBank/DDBJ databases">
        <title>Gluconobacter thailandicus NBRC 3257 whole genome sequence.</title>
        <authorList>
            <person name="Matsutani M."/>
            <person name="Yakushi T."/>
            <person name="Matsushita K."/>
        </authorList>
    </citation>
    <scope>NUCLEOTIDE SEQUENCE [LARGE SCALE GENOMIC DNA]</scope>
    <source>
        <strain evidence="1 2">NBRC 3257</strain>
    </source>
</reference>
<proteinExistence type="predicted"/>
<keyword evidence="2" id="KW-1185">Reference proteome</keyword>
<gene>
    <name evidence="1" type="ORF">NBRC3257_0905</name>
</gene>
<accession>A0ABQ0IUN6</accession>
<evidence type="ECO:0000313" key="2">
    <source>
        <dbReference type="Proteomes" id="UP000018209"/>
    </source>
</evidence>
<evidence type="ECO:0000313" key="1">
    <source>
        <dbReference type="EMBL" id="GAD25906.1"/>
    </source>
</evidence>
<dbReference type="Proteomes" id="UP000018209">
    <property type="component" value="Unassembled WGS sequence"/>
</dbReference>
<sequence length="41" mass="4469">MVLDPSSGKCVEPYTPCNQVCLPGTHDPLKFLTGKTALPYF</sequence>
<name>A0ABQ0IUN6_GLUTH</name>
<comment type="caution">
    <text evidence="1">The sequence shown here is derived from an EMBL/GenBank/DDBJ whole genome shotgun (WGS) entry which is preliminary data.</text>
</comment>
<organism evidence="1 2">
    <name type="scientific">Gluconobacter thailandicus NBRC 3257</name>
    <dbReference type="NCBI Taxonomy" id="1381097"/>
    <lineage>
        <taxon>Bacteria</taxon>
        <taxon>Pseudomonadati</taxon>
        <taxon>Pseudomonadota</taxon>
        <taxon>Alphaproteobacteria</taxon>
        <taxon>Acetobacterales</taxon>
        <taxon>Acetobacteraceae</taxon>
        <taxon>Gluconobacter</taxon>
    </lineage>
</organism>
<protein>
    <submittedName>
        <fullName evidence="1">Uncharacterized protein</fullName>
    </submittedName>
</protein>